<dbReference type="EMBL" id="QXDC01000003">
    <property type="protein sequence ID" value="RIA44504.1"/>
    <property type="molecule type" value="Genomic_DNA"/>
</dbReference>
<keyword evidence="2" id="KW-0966">Cell projection</keyword>
<dbReference type="Gene3D" id="2.30.30.760">
    <property type="match status" value="1"/>
</dbReference>
<feature type="chain" id="PRO_5017368130" evidence="1">
    <location>
        <begin position="28"/>
        <end position="187"/>
    </location>
</feature>
<keyword evidence="3" id="KW-1185">Reference proteome</keyword>
<protein>
    <submittedName>
        <fullName evidence="2">Flagella basal body P-ring formation protein FlgA</fullName>
    </submittedName>
</protein>
<sequence length="187" mass="19365">MTRIALRETKMFRLIMPALLIAAPAAAADFQDIAALDRAVAAFAGHGIGEDGGARAPVDKRLKLAQCPTVALSWRTDRHDAVVVACSGPNWRIFVPVHHAAPVTVAAASAVVAVAPPVKQQPVIKRGDPIVVAAGSPGFSISREAIAMGNAAPGERFLAKGDGDKTQFQAIAVAPGRATLPGWADQP</sequence>
<gene>
    <name evidence="2" type="ORF">DFR49_2749</name>
</gene>
<dbReference type="RefSeq" id="WP_245968491.1">
    <property type="nucleotide sequence ID" value="NZ_QXDC01000003.1"/>
</dbReference>
<feature type="signal peptide" evidence="1">
    <location>
        <begin position="1"/>
        <end position="27"/>
    </location>
</feature>
<reference evidence="2 3" key="1">
    <citation type="submission" date="2018-08" db="EMBL/GenBank/DDBJ databases">
        <title>Genomic Encyclopedia of Type Strains, Phase IV (KMG-IV): sequencing the most valuable type-strain genomes for metagenomic binning, comparative biology and taxonomic classification.</title>
        <authorList>
            <person name="Goeker M."/>
        </authorList>
    </citation>
    <scope>NUCLEOTIDE SEQUENCE [LARGE SCALE GENOMIC DNA]</scope>
    <source>
        <strain evidence="2 3">DSM 25527</strain>
    </source>
</reference>
<comment type="caution">
    <text evidence="2">The sequence shown here is derived from an EMBL/GenBank/DDBJ whole genome shotgun (WGS) entry which is preliminary data.</text>
</comment>
<keyword evidence="2" id="KW-0282">Flagellum</keyword>
<dbReference type="AlphaFoldDB" id="A0A397PEC3"/>
<keyword evidence="1" id="KW-0732">Signal</keyword>
<dbReference type="Proteomes" id="UP000266568">
    <property type="component" value="Unassembled WGS sequence"/>
</dbReference>
<evidence type="ECO:0000313" key="3">
    <source>
        <dbReference type="Proteomes" id="UP000266568"/>
    </source>
</evidence>
<accession>A0A397PEC3</accession>
<organism evidence="2 3">
    <name type="scientific">Hephaestia caeni</name>
    <dbReference type="NCBI Taxonomy" id="645617"/>
    <lineage>
        <taxon>Bacteria</taxon>
        <taxon>Pseudomonadati</taxon>
        <taxon>Pseudomonadota</taxon>
        <taxon>Alphaproteobacteria</taxon>
        <taxon>Sphingomonadales</taxon>
        <taxon>Sphingomonadaceae</taxon>
        <taxon>Hephaestia</taxon>
    </lineage>
</organism>
<keyword evidence="2" id="KW-0969">Cilium</keyword>
<name>A0A397PEC3_9SPHN</name>
<proteinExistence type="predicted"/>
<evidence type="ECO:0000313" key="2">
    <source>
        <dbReference type="EMBL" id="RIA44504.1"/>
    </source>
</evidence>
<evidence type="ECO:0000256" key="1">
    <source>
        <dbReference type="SAM" id="SignalP"/>
    </source>
</evidence>